<keyword evidence="2" id="KW-1133">Transmembrane helix</keyword>
<feature type="compositionally biased region" description="Basic residues" evidence="1">
    <location>
        <begin position="326"/>
        <end position="338"/>
    </location>
</feature>
<evidence type="ECO:0000256" key="2">
    <source>
        <dbReference type="SAM" id="Phobius"/>
    </source>
</evidence>
<dbReference type="AlphaFoldDB" id="A0A1E3H5Q6"/>
<proteinExistence type="predicted"/>
<protein>
    <recommendedName>
        <fullName evidence="5">DUF4129 domain-containing protein</fullName>
    </recommendedName>
</protein>
<accession>A0A1E3H5Q6</accession>
<feature type="transmembrane region" description="Helical" evidence="2">
    <location>
        <begin position="155"/>
        <end position="176"/>
    </location>
</feature>
<keyword evidence="2" id="KW-0812">Transmembrane</keyword>
<evidence type="ECO:0000313" key="4">
    <source>
        <dbReference type="Proteomes" id="UP000094622"/>
    </source>
</evidence>
<organism evidence="3 4">
    <name type="scientific">Methylobrevis pamukkalensis</name>
    <dbReference type="NCBI Taxonomy" id="1439726"/>
    <lineage>
        <taxon>Bacteria</taxon>
        <taxon>Pseudomonadati</taxon>
        <taxon>Pseudomonadota</taxon>
        <taxon>Alphaproteobacteria</taxon>
        <taxon>Hyphomicrobiales</taxon>
        <taxon>Pleomorphomonadaceae</taxon>
        <taxon>Methylobrevis</taxon>
    </lineage>
</organism>
<keyword evidence="4" id="KW-1185">Reference proteome</keyword>
<name>A0A1E3H5Q6_9HYPH</name>
<feature type="compositionally biased region" description="Low complexity" evidence="1">
    <location>
        <begin position="363"/>
        <end position="373"/>
    </location>
</feature>
<evidence type="ECO:0000256" key="1">
    <source>
        <dbReference type="SAM" id="MobiDB-lite"/>
    </source>
</evidence>
<feature type="compositionally biased region" description="Basic and acidic residues" evidence="1">
    <location>
        <begin position="303"/>
        <end position="325"/>
    </location>
</feature>
<dbReference type="EMBL" id="MCRJ01000016">
    <property type="protein sequence ID" value="ODN71643.1"/>
    <property type="molecule type" value="Genomic_DNA"/>
</dbReference>
<feature type="region of interest" description="Disordered" evidence="1">
    <location>
        <begin position="288"/>
        <end position="373"/>
    </location>
</feature>
<sequence>MLIHIPRVLSPQRGGLALNPARFPSPRPAPDHPHGCSPARRRAIGRRRDRTPPADRVTGDGDAGRDLVRMTSIARLLAARRLAVGLGLSILLLPGAASAADEAAAPVIPYAQVAEKARVQTAVEILDAEAPLDLTGEARPAPAEALDRITPSADAAYWLTTAVLVAIVAALLWLFVRFGGASDLFRRGPHEARLHRAVRSETQTVDDAATSLSDLRAMADRPAALRIMLQRAMERAAEVHGMRLARSQTARGLLRRCRGPGCTTTACAPSSMRRNWCALPAATCRRARLRPVSSPPAPSSRPRRPDDGRRESRDEGPRLDRGHRDRCARRRARARCRAAARLDGPHPGGPLRHRLRRARRLAAQRGAGCPADA</sequence>
<feature type="region of interest" description="Disordered" evidence="1">
    <location>
        <begin position="14"/>
        <end position="63"/>
    </location>
</feature>
<gene>
    <name evidence="3" type="ORF">A6302_00980</name>
</gene>
<feature type="compositionally biased region" description="Basic residues" evidence="1">
    <location>
        <begin position="351"/>
        <end position="362"/>
    </location>
</feature>
<feature type="compositionally biased region" description="Basic and acidic residues" evidence="1">
    <location>
        <begin position="50"/>
        <end position="63"/>
    </location>
</feature>
<feature type="transmembrane region" description="Helical" evidence="2">
    <location>
        <begin position="82"/>
        <end position="100"/>
    </location>
</feature>
<evidence type="ECO:0008006" key="5">
    <source>
        <dbReference type="Google" id="ProtNLM"/>
    </source>
</evidence>
<feature type="compositionally biased region" description="Basic residues" evidence="1">
    <location>
        <begin position="39"/>
        <end position="49"/>
    </location>
</feature>
<evidence type="ECO:0000313" key="3">
    <source>
        <dbReference type="EMBL" id="ODN71643.1"/>
    </source>
</evidence>
<reference evidence="3 4" key="1">
    <citation type="submission" date="2016-07" db="EMBL/GenBank/DDBJ databases">
        <title>Draft Genome Sequence of Methylobrevis pamukkalensis PK2.</title>
        <authorList>
            <person name="Vasilenko O.V."/>
            <person name="Doronina N.V."/>
            <person name="Shmareva M.N."/>
            <person name="Tarlachkov S.V."/>
            <person name="Mustakhimov I."/>
            <person name="Trotsenko Y.A."/>
        </authorList>
    </citation>
    <scope>NUCLEOTIDE SEQUENCE [LARGE SCALE GENOMIC DNA]</scope>
    <source>
        <strain evidence="3 4">PK2</strain>
    </source>
</reference>
<dbReference type="Proteomes" id="UP000094622">
    <property type="component" value="Unassembled WGS sequence"/>
</dbReference>
<comment type="caution">
    <text evidence="3">The sequence shown here is derived from an EMBL/GenBank/DDBJ whole genome shotgun (WGS) entry which is preliminary data.</text>
</comment>
<keyword evidence="2" id="KW-0472">Membrane</keyword>